<feature type="transmembrane region" description="Helical" evidence="1">
    <location>
        <begin position="117"/>
        <end position="138"/>
    </location>
</feature>
<accession>A0A1Y6CAN1</accession>
<dbReference type="Pfam" id="PF18943">
    <property type="entry name" value="DUF5690"/>
    <property type="match status" value="1"/>
</dbReference>
<dbReference type="SUPFAM" id="SSF103473">
    <property type="entry name" value="MFS general substrate transporter"/>
    <property type="match status" value="1"/>
</dbReference>
<feature type="transmembrane region" description="Helical" evidence="1">
    <location>
        <begin position="304"/>
        <end position="322"/>
    </location>
</feature>
<feature type="transmembrane region" description="Helical" evidence="1">
    <location>
        <begin position="267"/>
        <end position="292"/>
    </location>
</feature>
<feature type="transmembrane region" description="Helical" evidence="1">
    <location>
        <begin position="362"/>
        <end position="383"/>
    </location>
</feature>
<feature type="transmembrane region" description="Helical" evidence="1">
    <location>
        <begin position="177"/>
        <end position="198"/>
    </location>
</feature>
<keyword evidence="1" id="KW-0472">Membrane</keyword>
<keyword evidence="1" id="KW-1133">Transmembrane helix</keyword>
<dbReference type="InterPro" id="IPR036259">
    <property type="entry name" value="MFS_trans_sf"/>
</dbReference>
<dbReference type="OrthoDB" id="182994at2"/>
<reference evidence="3" key="1">
    <citation type="submission" date="2017-04" db="EMBL/GenBank/DDBJ databases">
        <authorList>
            <person name="Varghese N."/>
            <person name="Submissions S."/>
        </authorList>
    </citation>
    <scope>NUCLEOTIDE SEQUENCE [LARGE SCALE GENOMIC DNA]</scope>
    <source>
        <strain evidence="3">RKEM611</strain>
    </source>
</reference>
<keyword evidence="3" id="KW-1185">Reference proteome</keyword>
<dbReference type="AlphaFoldDB" id="A0A1Y6CAN1"/>
<evidence type="ECO:0000313" key="3">
    <source>
        <dbReference type="Proteomes" id="UP000192907"/>
    </source>
</evidence>
<feature type="transmembrane region" description="Helical" evidence="1">
    <location>
        <begin position="48"/>
        <end position="70"/>
    </location>
</feature>
<dbReference type="Proteomes" id="UP000192907">
    <property type="component" value="Unassembled WGS sequence"/>
</dbReference>
<feature type="transmembrane region" description="Helical" evidence="1">
    <location>
        <begin position="227"/>
        <end position="247"/>
    </location>
</feature>
<keyword evidence="1" id="KW-0812">Transmembrane</keyword>
<feature type="transmembrane region" description="Helical" evidence="1">
    <location>
        <begin position="91"/>
        <end position="111"/>
    </location>
</feature>
<dbReference type="EMBL" id="FWZT01000016">
    <property type="protein sequence ID" value="SMF52209.1"/>
    <property type="molecule type" value="Genomic_DNA"/>
</dbReference>
<feature type="transmembrane region" description="Helical" evidence="1">
    <location>
        <begin position="403"/>
        <end position="421"/>
    </location>
</feature>
<name>A0A1Y6CAN1_9BACT</name>
<gene>
    <name evidence="2" type="ORF">SAMN06296036_11640</name>
</gene>
<dbReference type="RefSeq" id="WP_132321834.1">
    <property type="nucleotide sequence ID" value="NZ_FWZT01000016.1"/>
</dbReference>
<sequence>MSLQTLHRKLNSGPSAFFNIYAIFAGFITYFAMYGFRKPFSVGRFDETISFLGLFDLDLKILFVFSQVIGYTISKFMGIKIVSEALRSKRIVMILTFILIAESALIMFPLLPRSYQALALLLNGLPLGMIWGLVFSFLEGRRSTELLAAGLSTSYIVASGAVKSVGKWVLLQGISEYWMPAITGLIFFPMLCFGLWMLSQIPDPNQDDETLRTKRAPMDAAARKQFFLLYAPGLMALTLFYMLLTAYRDIRDNFSREIFDELGYQDSSLIFTSSEVPIAFLVMLSLAAIMYIKNNRKAVTAIHGLLVGGSALIGLITLAFQLDLISPIVWMIGIGLGLYLGYVPFGSVIFDRIIAETRFVGTAAFMIYVTDAFGYLGSVSIMFYKNFSGQEITWLQFFTQFSYVTSIACTLGFGYSMLYFYRQHQKPPTGGESKLI</sequence>
<evidence type="ECO:0000256" key="1">
    <source>
        <dbReference type="SAM" id="Phobius"/>
    </source>
</evidence>
<evidence type="ECO:0000313" key="2">
    <source>
        <dbReference type="EMBL" id="SMF52209.1"/>
    </source>
</evidence>
<organism evidence="2 3">
    <name type="scientific">Pseudobacteriovorax antillogorgiicola</name>
    <dbReference type="NCBI Taxonomy" id="1513793"/>
    <lineage>
        <taxon>Bacteria</taxon>
        <taxon>Pseudomonadati</taxon>
        <taxon>Bdellovibrionota</taxon>
        <taxon>Oligoflexia</taxon>
        <taxon>Oligoflexales</taxon>
        <taxon>Pseudobacteriovoracaceae</taxon>
        <taxon>Pseudobacteriovorax</taxon>
    </lineage>
</organism>
<feature type="transmembrane region" description="Helical" evidence="1">
    <location>
        <begin position="145"/>
        <end position="165"/>
    </location>
</feature>
<feature type="transmembrane region" description="Helical" evidence="1">
    <location>
        <begin position="328"/>
        <end position="350"/>
    </location>
</feature>
<evidence type="ECO:0008006" key="4">
    <source>
        <dbReference type="Google" id="ProtNLM"/>
    </source>
</evidence>
<dbReference type="STRING" id="1513793.SAMN06296036_11640"/>
<protein>
    <recommendedName>
        <fullName evidence="4">Sugar phosphate permease</fullName>
    </recommendedName>
</protein>
<feature type="transmembrane region" description="Helical" evidence="1">
    <location>
        <begin position="16"/>
        <end position="36"/>
    </location>
</feature>
<dbReference type="InterPro" id="IPR043745">
    <property type="entry name" value="DUF5690"/>
</dbReference>
<proteinExistence type="predicted"/>